<dbReference type="Proteomes" id="UP001353858">
    <property type="component" value="Unassembled WGS sequence"/>
</dbReference>
<dbReference type="PANTHER" id="PTHR12760">
    <property type="entry name" value="TETRATRICOPEPTIDE REPEAT PROTEIN"/>
    <property type="match status" value="1"/>
</dbReference>
<evidence type="ECO:0000256" key="3">
    <source>
        <dbReference type="ARBA" id="ARBA00022803"/>
    </source>
</evidence>
<organism evidence="6 7">
    <name type="scientific">Aquatica leii</name>
    <dbReference type="NCBI Taxonomy" id="1421715"/>
    <lineage>
        <taxon>Eukaryota</taxon>
        <taxon>Metazoa</taxon>
        <taxon>Ecdysozoa</taxon>
        <taxon>Arthropoda</taxon>
        <taxon>Hexapoda</taxon>
        <taxon>Insecta</taxon>
        <taxon>Pterygota</taxon>
        <taxon>Neoptera</taxon>
        <taxon>Endopterygota</taxon>
        <taxon>Coleoptera</taxon>
        <taxon>Polyphaga</taxon>
        <taxon>Elateriformia</taxon>
        <taxon>Elateroidea</taxon>
        <taxon>Lampyridae</taxon>
        <taxon>Luciolinae</taxon>
        <taxon>Aquatica</taxon>
    </lineage>
</organism>
<dbReference type="InterPro" id="IPR039856">
    <property type="entry name" value="EMC2-like"/>
</dbReference>
<dbReference type="EMBL" id="JARPUR010000002">
    <property type="protein sequence ID" value="KAK4882169.1"/>
    <property type="molecule type" value="Genomic_DNA"/>
</dbReference>
<dbReference type="SUPFAM" id="SSF48452">
    <property type="entry name" value="TPR-like"/>
    <property type="match status" value="1"/>
</dbReference>
<name>A0AAN7Q0F8_9COLE</name>
<comment type="subunit">
    <text evidence="4">Component of the ER membrane protein complex (EMC).</text>
</comment>
<evidence type="ECO:0000313" key="7">
    <source>
        <dbReference type="Proteomes" id="UP001353858"/>
    </source>
</evidence>
<dbReference type="Gene3D" id="1.25.40.10">
    <property type="entry name" value="Tetratricopeptide repeat domain"/>
    <property type="match status" value="1"/>
</dbReference>
<comment type="caution">
    <text evidence="6">The sequence shown here is derived from an EMBL/GenBank/DDBJ whole genome shotgun (WGS) entry which is preliminary data.</text>
</comment>
<dbReference type="Pfam" id="PF22890">
    <property type="entry name" value="TPR_EMC2"/>
    <property type="match status" value="1"/>
</dbReference>
<evidence type="ECO:0000256" key="1">
    <source>
        <dbReference type="ARBA" id="ARBA00010361"/>
    </source>
</evidence>
<sequence length="288" mass="33517">MNYLNQLSWSDARDLLRTWRDNNDRKSEEVLHLWKSVLEYNLNKLGGEKFSVLEQVCLAALDCYHIPTVDYCIKLLSNEFPSSLRVKKFYAMRLEAQECYDDALKVLDALIKKDETNNAPRKRKIAILKAQGRSVEAIKELVDYLKIFMADTEGWQELSDLYIAEQDFNKAAFCIEELILHNPHNHLLHQRYADIRYTQGGYDNLELARAYYCQALKLNPNNLRALYGVYLTSSNIASSPKCTANKKKESLKLTEWALSEIKNKYSTVKDKYTDSNLEDRLSITKFFI</sequence>
<comment type="similarity">
    <text evidence="1 4">Belongs to the EMC2 family.</text>
</comment>
<feature type="domain" description="EMC2 TPR-like" evidence="5">
    <location>
        <begin position="70"/>
        <end position="195"/>
    </location>
</feature>
<dbReference type="InterPro" id="IPR055217">
    <property type="entry name" value="TPR_EMC2"/>
</dbReference>
<keyword evidence="4" id="KW-0256">Endoplasmic reticulum</keyword>
<dbReference type="AlphaFoldDB" id="A0AAN7Q0F8"/>
<reference evidence="7" key="1">
    <citation type="submission" date="2023-01" db="EMBL/GenBank/DDBJ databases">
        <title>Key to firefly adult light organ development and bioluminescence: homeobox transcription factors regulate luciferase expression and transportation to peroxisome.</title>
        <authorList>
            <person name="Fu X."/>
        </authorList>
    </citation>
    <scope>NUCLEOTIDE SEQUENCE [LARGE SCALE GENOMIC DNA]</scope>
</reference>
<gene>
    <name evidence="6" type="ORF">RN001_005488</name>
</gene>
<protein>
    <recommendedName>
        <fullName evidence="4">ER membrane protein complex subunit 2</fullName>
    </recommendedName>
</protein>
<evidence type="ECO:0000259" key="5">
    <source>
        <dbReference type="Pfam" id="PF22890"/>
    </source>
</evidence>
<comment type="function">
    <text evidence="4">Part of the endoplasmic reticulum membrane protein complex (EMC) that enables the energy-independent insertion into endoplasmic reticulum membranes of newly synthesized membrane proteins.</text>
</comment>
<comment type="subcellular location">
    <subcellularLocation>
        <location evidence="4">Endoplasmic reticulum membrane</location>
        <topology evidence="4">Peripheral membrane protein</topology>
        <orientation evidence="4">Cytoplasmic side</orientation>
    </subcellularLocation>
</comment>
<proteinExistence type="inferred from homology"/>
<dbReference type="GO" id="GO:0072546">
    <property type="term" value="C:EMC complex"/>
    <property type="evidence" value="ECO:0007669"/>
    <property type="project" value="UniProtKB-UniRule"/>
</dbReference>
<keyword evidence="2" id="KW-0677">Repeat</keyword>
<dbReference type="Pfam" id="PF13181">
    <property type="entry name" value="TPR_8"/>
    <property type="match status" value="1"/>
</dbReference>
<keyword evidence="4" id="KW-0472">Membrane</keyword>
<dbReference type="InterPro" id="IPR011990">
    <property type="entry name" value="TPR-like_helical_dom_sf"/>
</dbReference>
<accession>A0AAN7Q0F8</accession>
<evidence type="ECO:0000256" key="2">
    <source>
        <dbReference type="ARBA" id="ARBA00022737"/>
    </source>
</evidence>
<keyword evidence="7" id="KW-1185">Reference proteome</keyword>
<dbReference type="FunFam" id="1.25.40.10:FF:000478">
    <property type="entry name" value="GG16802"/>
    <property type="match status" value="1"/>
</dbReference>
<evidence type="ECO:0000256" key="4">
    <source>
        <dbReference type="RuleBase" id="RU367091"/>
    </source>
</evidence>
<evidence type="ECO:0000313" key="6">
    <source>
        <dbReference type="EMBL" id="KAK4882169.1"/>
    </source>
</evidence>
<dbReference type="InterPro" id="IPR019734">
    <property type="entry name" value="TPR_rpt"/>
</dbReference>
<keyword evidence="3" id="KW-0802">TPR repeat</keyword>